<organism evidence="2">
    <name type="scientific">Rhizophagus irregularis (strain DAOM 181602 / DAOM 197198 / MUCL 43194)</name>
    <name type="common">Arbuscular mycorrhizal fungus</name>
    <name type="synonym">Glomus intraradices</name>
    <dbReference type="NCBI Taxonomy" id="747089"/>
    <lineage>
        <taxon>Eukaryota</taxon>
        <taxon>Fungi</taxon>
        <taxon>Fungi incertae sedis</taxon>
        <taxon>Mucoromycota</taxon>
        <taxon>Glomeromycotina</taxon>
        <taxon>Glomeromycetes</taxon>
        <taxon>Glomerales</taxon>
        <taxon>Glomeraceae</taxon>
        <taxon>Rhizophagus</taxon>
    </lineage>
</organism>
<sequence>MSEVKEKQFELFFADKENVNMSSYKVDAKTQLPVLYLKNQKNALWEKFSTTYPDGMKRTSFMARLQNGRFKYREDLEGLCLTCNDYGYQPIENLIELVNMNFSDKILRGILIHKLELLRRHLKRDYEKELVMNEDGTTDHVDCINHCLLFAFGECKQQHFSRCQECDTFFTIFEDLRYQLDISHHTKLQEYQEQLKCYLAHQTRKKYLNAQFNSTLVELDNEGAVIIVDYKMRILPKTSRETKSEFFGKRGWTLHTTLVFRKIDEDLDIQAYDHWSSDTKQDAWFTASCFEAVFETINPKPRWIKIISDNGGHYHNSELMAIISHWYCWYNVEVHGWIFLELGKAKMTIAHASKRYVRVGCDLIDGTNIETALQDLSGTSVAHIEPNRDQLSGQIAVENDTSGNKKQNEKRTKTIPGISKWFEWNWPVTGQFAGYIRARPLSNIGTWTEFSPAQVASFCDASYRPPPTISDPTIPKSSWMMPIPDEKKGSIRIIVLIKDNYNREKNVKYWTRNPITNNNESDIGEHIGADPEFPFDAGWALKENLQLGNKGGGKRISKKVVQYLQEGELVSEEIPTIKTIKGWIGRYSKSFKKEASERALIETNGVVNNSNSSESSTNRASKRQKTNPA</sequence>
<dbReference type="eggNOG" id="ENOG502S79X">
    <property type="taxonomic scope" value="Eukaryota"/>
</dbReference>
<dbReference type="EMBL" id="KI275805">
    <property type="protein sequence ID" value="ESA22165.1"/>
    <property type="molecule type" value="Genomic_DNA"/>
</dbReference>
<proteinExistence type="predicted"/>
<dbReference type="HOGENOM" id="CLU_029644_0_0_1"/>
<dbReference type="AlphaFoldDB" id="U9UP55"/>
<evidence type="ECO:0008006" key="3">
    <source>
        <dbReference type="Google" id="ProtNLM"/>
    </source>
</evidence>
<feature type="compositionally biased region" description="Basic residues" evidence="1">
    <location>
        <begin position="620"/>
        <end position="629"/>
    </location>
</feature>
<accession>U9UP55</accession>
<evidence type="ECO:0000313" key="2">
    <source>
        <dbReference type="EMBL" id="ESA22165.1"/>
    </source>
</evidence>
<feature type="compositionally biased region" description="Low complexity" evidence="1">
    <location>
        <begin position="602"/>
        <end position="618"/>
    </location>
</feature>
<evidence type="ECO:0000256" key="1">
    <source>
        <dbReference type="SAM" id="MobiDB-lite"/>
    </source>
</evidence>
<dbReference type="VEuPathDB" id="FungiDB:RhiirFUN_017394"/>
<feature type="region of interest" description="Disordered" evidence="1">
    <location>
        <begin position="602"/>
        <end position="629"/>
    </location>
</feature>
<gene>
    <name evidence="2" type="ORF">GLOINDRAFT_16707</name>
</gene>
<protein>
    <recommendedName>
        <fullName evidence="3">C2H2-type domain-containing protein</fullName>
    </recommendedName>
</protein>
<name>U9UP55_RHIID</name>
<reference evidence="2" key="1">
    <citation type="submission" date="2013-07" db="EMBL/GenBank/DDBJ databases">
        <title>The genome of an arbuscular mycorrhizal fungus provides insights into the evolution of the oldest plant symbiosis.</title>
        <authorList>
            <consortium name="DOE Joint Genome Institute"/>
            <person name="Tisserant E."/>
            <person name="Malbreil M."/>
            <person name="Kuo A."/>
            <person name="Kohler A."/>
            <person name="Symeonidi A."/>
            <person name="Balestrini R."/>
            <person name="Charron P."/>
            <person name="Duensing N."/>
            <person name="Frei-dit-Frey N."/>
            <person name="Gianinazzi-Pearson V."/>
            <person name="Gilbert B."/>
            <person name="Handa Y."/>
            <person name="Hijri M."/>
            <person name="Kaul R."/>
            <person name="Kawaguchi M."/>
            <person name="Krajinski F."/>
            <person name="Lammers P."/>
            <person name="Lapierre D."/>
            <person name="Masclaux F.G."/>
            <person name="Murat C."/>
            <person name="Morin E."/>
            <person name="Ndikumana S."/>
            <person name="Pagni M."/>
            <person name="Petitpierre D."/>
            <person name="Requena N."/>
            <person name="Rosikiewicz P."/>
            <person name="Riley R."/>
            <person name="Saito K."/>
            <person name="San Clemente H."/>
            <person name="Shapiro H."/>
            <person name="van Tuinen D."/>
            <person name="Becard G."/>
            <person name="Bonfante P."/>
            <person name="Paszkowski U."/>
            <person name="Shachar-Hill Y."/>
            <person name="Young J.P."/>
            <person name="Sanders I.R."/>
            <person name="Henrissat B."/>
            <person name="Rensing S.A."/>
            <person name="Grigoriev I.V."/>
            <person name="Corradi N."/>
            <person name="Roux C."/>
            <person name="Martin F."/>
        </authorList>
    </citation>
    <scope>NUCLEOTIDE SEQUENCE</scope>
    <source>
        <strain evidence="2">DAOM 197198</strain>
    </source>
</reference>